<keyword evidence="3" id="KW-0285">Flavoprotein</keyword>
<dbReference type="AlphaFoldDB" id="A0A933GP41"/>
<comment type="cofactor">
    <cofactor evidence="1">
        <name>FAD</name>
        <dbReference type="ChEBI" id="CHEBI:57692"/>
    </cofactor>
</comment>
<evidence type="ECO:0000313" key="6">
    <source>
        <dbReference type="EMBL" id="MBI4596090.1"/>
    </source>
</evidence>
<dbReference type="Gene3D" id="3.50.50.60">
    <property type="entry name" value="FAD/NAD(P)-binding domain"/>
    <property type="match status" value="2"/>
</dbReference>
<keyword evidence="4" id="KW-0274">FAD</keyword>
<dbReference type="PRINTS" id="PR00411">
    <property type="entry name" value="PNDRDTASEI"/>
</dbReference>
<dbReference type="InterPro" id="IPR036188">
    <property type="entry name" value="FAD/NAD-bd_sf"/>
</dbReference>
<evidence type="ECO:0000256" key="3">
    <source>
        <dbReference type="ARBA" id="ARBA00022630"/>
    </source>
</evidence>
<dbReference type="GO" id="GO:0016491">
    <property type="term" value="F:oxidoreductase activity"/>
    <property type="evidence" value="ECO:0007669"/>
    <property type="project" value="InterPro"/>
</dbReference>
<dbReference type="EMBL" id="JACQWF010000308">
    <property type="protein sequence ID" value="MBI4596090.1"/>
    <property type="molecule type" value="Genomic_DNA"/>
</dbReference>
<comment type="similarity">
    <text evidence="2">Belongs to the FAD-dependent oxidoreductase family.</text>
</comment>
<dbReference type="PRINTS" id="PR00368">
    <property type="entry name" value="FADPNR"/>
</dbReference>
<protein>
    <submittedName>
        <fullName evidence="6">NAD(P)/FAD-dependent oxidoreductase</fullName>
    </submittedName>
</protein>
<dbReference type="Proteomes" id="UP000772181">
    <property type="component" value="Unassembled WGS sequence"/>
</dbReference>
<dbReference type="Pfam" id="PF07992">
    <property type="entry name" value="Pyr_redox_2"/>
    <property type="match status" value="1"/>
</dbReference>
<gene>
    <name evidence="6" type="ORF">HY730_06895</name>
</gene>
<evidence type="ECO:0000313" key="7">
    <source>
        <dbReference type="Proteomes" id="UP000772181"/>
    </source>
</evidence>
<proteinExistence type="inferred from homology"/>
<name>A0A933GP41_UNCTE</name>
<reference evidence="6" key="1">
    <citation type="submission" date="2020-07" db="EMBL/GenBank/DDBJ databases">
        <title>Huge and variable diversity of episymbiotic CPR bacteria and DPANN archaea in groundwater ecosystems.</title>
        <authorList>
            <person name="He C.Y."/>
            <person name="Keren R."/>
            <person name="Whittaker M."/>
            <person name="Farag I.F."/>
            <person name="Doudna J."/>
            <person name="Cate J.H.D."/>
            <person name="Banfield J.F."/>
        </authorList>
    </citation>
    <scope>NUCLEOTIDE SEQUENCE</scope>
    <source>
        <strain evidence="6">NC_groundwater_1482_Ag_S-0.65um_47_24</strain>
    </source>
</reference>
<evidence type="ECO:0000256" key="4">
    <source>
        <dbReference type="ARBA" id="ARBA00022827"/>
    </source>
</evidence>
<dbReference type="InterPro" id="IPR050260">
    <property type="entry name" value="FAD-bd_OxRdtase"/>
</dbReference>
<sequence length="420" mass="45799">MERDEFVIVGGGPAGISALEAIRKVQAEASITLIGNETAPLYARMATPYYLSHVFDESGILLREPDFLHKNKIKSLLGTKLISLDVKTKTLTLSSGVQMNYGKLLLATGSSPNVPRISGLNQPGVFYNWTREDAGKMFSRIQNISQAVVIGSGFIGLQLVQALLNKGIKVSVIEITPQILPTMLDKQGAEIVEKFLREKGVNIFTDSVAESVENCSEKYKAVKLKSGLMLSTEMIVVAAGVRPNLDFIDNSGLSLDKGILVDTQMRTNQPDIFAAGDIAQAYDLINEKPVLHALWPVAVEQGRVAGCNMAGRTAVYPGGMSYNILDILDLSAGRVGLLEINEDMEIISYLNSSKNLYRRYSFLKGRMVGCLMVGGIEGLGMAKGLIQSKKDLTPYLSKLKQDPLSLHKVFVSSNYMGTWL</sequence>
<organism evidence="6 7">
    <name type="scientific">Tectimicrobiota bacterium</name>
    <dbReference type="NCBI Taxonomy" id="2528274"/>
    <lineage>
        <taxon>Bacteria</taxon>
        <taxon>Pseudomonadati</taxon>
        <taxon>Nitrospinota/Tectimicrobiota group</taxon>
        <taxon>Candidatus Tectimicrobiota</taxon>
    </lineage>
</organism>
<feature type="domain" description="FAD/NAD(P)-binding" evidence="5">
    <location>
        <begin position="6"/>
        <end position="302"/>
    </location>
</feature>
<dbReference type="SUPFAM" id="SSF51905">
    <property type="entry name" value="FAD/NAD(P)-binding domain"/>
    <property type="match status" value="2"/>
</dbReference>
<comment type="caution">
    <text evidence="6">The sequence shown here is derived from an EMBL/GenBank/DDBJ whole genome shotgun (WGS) entry which is preliminary data.</text>
</comment>
<evidence type="ECO:0000256" key="2">
    <source>
        <dbReference type="ARBA" id="ARBA00006442"/>
    </source>
</evidence>
<evidence type="ECO:0000256" key="1">
    <source>
        <dbReference type="ARBA" id="ARBA00001974"/>
    </source>
</evidence>
<accession>A0A933GP41</accession>
<dbReference type="InterPro" id="IPR023753">
    <property type="entry name" value="FAD/NAD-binding_dom"/>
</dbReference>
<dbReference type="PANTHER" id="PTHR43429">
    <property type="entry name" value="PYRIDINE NUCLEOTIDE-DISULFIDE OXIDOREDUCTASE DOMAIN-CONTAINING"/>
    <property type="match status" value="1"/>
</dbReference>
<dbReference type="PANTHER" id="PTHR43429:SF3">
    <property type="entry name" value="NITRITE REDUCTASE [NAD(P)H]"/>
    <property type="match status" value="1"/>
</dbReference>
<evidence type="ECO:0000259" key="5">
    <source>
        <dbReference type="Pfam" id="PF07992"/>
    </source>
</evidence>